<name>A0A5C7J7S4_9BACT</name>
<evidence type="ECO:0000313" key="2">
    <source>
        <dbReference type="Proteomes" id="UP000321026"/>
    </source>
</evidence>
<dbReference type="EMBL" id="SSDS01000041">
    <property type="protein sequence ID" value="TXG77635.1"/>
    <property type="molecule type" value="Genomic_DNA"/>
</dbReference>
<protein>
    <submittedName>
        <fullName evidence="1">Uncharacterized protein</fullName>
    </submittedName>
</protein>
<sequence length="74" mass="7971">MATRRYKLSVGEGEFSVTEEVGSAVNSDTVEVTVELAATAVNITGGQRQILKAEVLDCLKKIQNHITKGNWPPA</sequence>
<comment type="caution">
    <text evidence="1">The sequence shown here is derived from an EMBL/GenBank/DDBJ whole genome shotgun (WGS) entry which is preliminary data.</text>
</comment>
<evidence type="ECO:0000313" key="1">
    <source>
        <dbReference type="EMBL" id="TXG77635.1"/>
    </source>
</evidence>
<organism evidence="1 2">
    <name type="scientific">Candidatus Dojkabacteria bacterium</name>
    <dbReference type="NCBI Taxonomy" id="2099670"/>
    <lineage>
        <taxon>Bacteria</taxon>
        <taxon>Candidatus Dojkabacteria</taxon>
    </lineage>
</organism>
<dbReference type="Proteomes" id="UP000321026">
    <property type="component" value="Unassembled WGS sequence"/>
</dbReference>
<reference evidence="1 2" key="1">
    <citation type="submission" date="2018-09" db="EMBL/GenBank/DDBJ databases">
        <title>Metagenome Assembled Genomes from an Advanced Water Purification Facility.</title>
        <authorList>
            <person name="Stamps B.W."/>
            <person name="Spear J.R."/>
        </authorList>
    </citation>
    <scope>NUCLEOTIDE SEQUENCE [LARGE SCALE GENOMIC DNA]</scope>
    <source>
        <strain evidence="1">Bin_63_2</strain>
    </source>
</reference>
<dbReference type="AlphaFoldDB" id="A0A5C7J7S4"/>
<accession>A0A5C7J7S4</accession>
<gene>
    <name evidence="1" type="ORF">E6Q11_02580</name>
</gene>
<proteinExistence type="predicted"/>